<sequence length="78" mass="9195">MARAFKKRVKPRPLEKEDLVLRILKGLVGDRRENFRPNWSGPYVIRELTSEGAAWLTNLDGNRFSEPTNMDQLKKYYI</sequence>
<proteinExistence type="predicted"/>
<reference evidence="1 2" key="1">
    <citation type="journal article" date="2018" name="PLoS Genet.">
        <title>Population sequencing reveals clonal diversity and ancestral inbreeding in the grapevine cultivar Chardonnay.</title>
        <authorList>
            <person name="Roach M.J."/>
            <person name="Johnson D.L."/>
            <person name="Bohlmann J."/>
            <person name="van Vuuren H.J."/>
            <person name="Jones S.J."/>
            <person name="Pretorius I.S."/>
            <person name="Schmidt S.A."/>
            <person name="Borneman A.R."/>
        </authorList>
    </citation>
    <scope>NUCLEOTIDE SEQUENCE [LARGE SCALE GENOMIC DNA]</scope>
    <source>
        <strain evidence="2">cv. Chardonnay</strain>
        <tissue evidence="1">Leaf</tissue>
    </source>
</reference>
<evidence type="ECO:0000313" key="2">
    <source>
        <dbReference type="Proteomes" id="UP000288805"/>
    </source>
</evidence>
<protein>
    <submittedName>
        <fullName evidence="1">Uncharacterized protein</fullName>
    </submittedName>
</protein>
<dbReference type="Proteomes" id="UP000288805">
    <property type="component" value="Unassembled WGS sequence"/>
</dbReference>
<dbReference type="AlphaFoldDB" id="A0A438H233"/>
<dbReference type="EMBL" id="QGNW01000294">
    <property type="protein sequence ID" value="RVW78528.1"/>
    <property type="molecule type" value="Genomic_DNA"/>
</dbReference>
<comment type="caution">
    <text evidence="1">The sequence shown here is derived from an EMBL/GenBank/DDBJ whole genome shotgun (WGS) entry which is preliminary data.</text>
</comment>
<gene>
    <name evidence="1" type="ORF">CK203_049779</name>
</gene>
<organism evidence="1 2">
    <name type="scientific">Vitis vinifera</name>
    <name type="common">Grape</name>
    <dbReference type="NCBI Taxonomy" id="29760"/>
    <lineage>
        <taxon>Eukaryota</taxon>
        <taxon>Viridiplantae</taxon>
        <taxon>Streptophyta</taxon>
        <taxon>Embryophyta</taxon>
        <taxon>Tracheophyta</taxon>
        <taxon>Spermatophyta</taxon>
        <taxon>Magnoliopsida</taxon>
        <taxon>eudicotyledons</taxon>
        <taxon>Gunneridae</taxon>
        <taxon>Pentapetalae</taxon>
        <taxon>rosids</taxon>
        <taxon>Vitales</taxon>
        <taxon>Vitaceae</taxon>
        <taxon>Viteae</taxon>
        <taxon>Vitis</taxon>
    </lineage>
</organism>
<accession>A0A438H233</accession>
<evidence type="ECO:0000313" key="1">
    <source>
        <dbReference type="EMBL" id="RVW78528.1"/>
    </source>
</evidence>
<name>A0A438H233_VITVI</name>